<evidence type="ECO:0000313" key="2">
    <source>
        <dbReference type="Proteomes" id="UP000503405"/>
    </source>
</evidence>
<dbReference type="Proteomes" id="UP000503405">
    <property type="component" value="Segment"/>
</dbReference>
<proteinExistence type="predicted"/>
<accession>A0A6H0X678</accession>
<name>A0A6H0X678_9CAUD</name>
<keyword evidence="2" id="KW-1185">Reference proteome</keyword>
<reference evidence="1 2" key="1">
    <citation type="submission" date="2020-03" db="EMBL/GenBank/DDBJ databases">
        <authorList>
            <person name="Skorynina A."/>
            <person name="Kazantseva O."/>
            <person name="Baycher S."/>
            <person name="Piligrimova E."/>
            <person name="Kuliabin V."/>
            <person name="Shadrin A."/>
        </authorList>
    </citation>
    <scope>NUCLEOTIDE SEQUENCE [LARGE SCALE GENOMIC DNA]</scope>
</reference>
<dbReference type="EMBL" id="MT254578">
    <property type="protein sequence ID" value="QIW89727.1"/>
    <property type="molecule type" value="Genomic_DNA"/>
</dbReference>
<organism evidence="1 2">
    <name type="scientific">Bacillus phage Izhevsk</name>
    <dbReference type="NCBI Taxonomy" id="2724322"/>
    <lineage>
        <taxon>Viruses</taxon>
        <taxon>Duplodnaviria</taxon>
        <taxon>Heunggongvirae</taxon>
        <taxon>Uroviricota</taxon>
        <taxon>Caudoviricetes</taxon>
        <taxon>Joanripponvirinae</taxon>
        <taxon>Tsamsavirus</taxon>
        <taxon>Tsamsavirus izhevsk</taxon>
    </lineage>
</organism>
<protein>
    <submittedName>
        <fullName evidence="1">Uncharacterized protein</fullName>
    </submittedName>
</protein>
<evidence type="ECO:0000313" key="1">
    <source>
        <dbReference type="EMBL" id="QIW89727.1"/>
    </source>
</evidence>
<sequence>MDAIQLLKQFAEKQGIDVKEVDKFVKEMSTANTLADVVKLPHDMQKHVDYITYLQDPLKSFIQEEMYNNRYETITVDEVIDILYDRTYYLLDADNELDLDIDEIGFENLTTDDEDKKKELEKLKAVGQHIIDIKFGSVTMDW</sequence>
<gene>
    <name evidence="1" type="ORF">Izhevsk_45</name>
</gene>